<dbReference type="InterPro" id="IPR029058">
    <property type="entry name" value="AB_hydrolase_fold"/>
</dbReference>
<feature type="domain" description="Serine aminopeptidase S33" evidence="1">
    <location>
        <begin position="179"/>
        <end position="399"/>
    </location>
</feature>
<dbReference type="Pfam" id="PF13026">
    <property type="entry name" value="DUF3887"/>
    <property type="match status" value="1"/>
</dbReference>
<accession>A0AAP2REB4</accession>
<gene>
    <name evidence="3" type="ORF">CUJ83_12265</name>
</gene>
<feature type="domain" description="DUF3887" evidence="2">
    <location>
        <begin position="14"/>
        <end position="100"/>
    </location>
</feature>
<dbReference type="GO" id="GO:0052689">
    <property type="term" value="F:carboxylic ester hydrolase activity"/>
    <property type="evidence" value="ECO:0007669"/>
    <property type="project" value="TreeGrafter"/>
</dbReference>
<evidence type="ECO:0000259" key="2">
    <source>
        <dbReference type="Pfam" id="PF13026"/>
    </source>
</evidence>
<comment type="caution">
    <text evidence="3">The sequence shown here is derived from an EMBL/GenBank/DDBJ whole genome shotgun (WGS) entry which is preliminary data.</text>
</comment>
<name>A0AAP2REB4_9EURY</name>
<dbReference type="Proteomes" id="UP001320159">
    <property type="component" value="Unassembled WGS sequence"/>
</dbReference>
<evidence type="ECO:0008006" key="5">
    <source>
        <dbReference type="Google" id="ProtNLM"/>
    </source>
</evidence>
<protein>
    <recommendedName>
        <fullName evidence="5">Serine aminopeptidase S33 domain-containing protein</fullName>
    </recommendedName>
</protein>
<dbReference type="InterPro" id="IPR024981">
    <property type="entry name" value="DUF3887"/>
</dbReference>
<dbReference type="Pfam" id="PF12146">
    <property type="entry name" value="Hydrolase_4"/>
    <property type="match status" value="1"/>
</dbReference>
<dbReference type="PANTHER" id="PTHR43265:SF1">
    <property type="entry name" value="ESTERASE ESTD"/>
    <property type="match status" value="1"/>
</dbReference>
<evidence type="ECO:0000259" key="1">
    <source>
        <dbReference type="Pfam" id="PF12146"/>
    </source>
</evidence>
<dbReference type="Gene3D" id="3.10.450.590">
    <property type="match status" value="1"/>
</dbReference>
<evidence type="ECO:0000313" key="4">
    <source>
        <dbReference type="Proteomes" id="UP001320159"/>
    </source>
</evidence>
<evidence type="ECO:0000313" key="3">
    <source>
        <dbReference type="EMBL" id="MCD1295773.1"/>
    </source>
</evidence>
<dbReference type="Gene3D" id="3.40.50.1820">
    <property type="entry name" value="alpha/beta hydrolase"/>
    <property type="match status" value="1"/>
</dbReference>
<sequence>MNSLTIEDLKQHAIEFVTALVKNDFASAVSRFDDVLKNALPQDKLKDYWNTLNSQAGSIQQITGISTAEMQGYRIVFVTCKFGWANMDVQVVFNDSGLISGINFLPANDISSTTSTYKPPEYADQSAFREYEINVDTGEWTLPGTITMPVGDGPFPGVVLVHGSGPNDRDETLGPNKPFKDLAWGLASQGVAVLRYEKRTKAHPEKFKAVYGQNCTVKEEVIDDALSSIRILREYPNVDPDRVFLLGHSIGGSIVPRIGKHDTGLAGLIIMAGSTIPMEDSALAQVTYIYSLSGQLTEQQKADIELLKKQVEKAKDPGLSADTPSSELPLGIPAMYLMDLHRYHPAEVAKGLSLRMLILQGGRDYQVTPEVDFEGWKAALAGKENVTLKLYPELNHLFFAGEGRSTPQEYDIEGHVDAEVVHDIARWIIKG</sequence>
<dbReference type="EMBL" id="PGCK01000011">
    <property type="protein sequence ID" value="MCD1295773.1"/>
    <property type="molecule type" value="Genomic_DNA"/>
</dbReference>
<organism evidence="3 4">
    <name type="scientific">Methanooceanicella nereidis</name>
    <dbReference type="NCBI Taxonomy" id="2052831"/>
    <lineage>
        <taxon>Archaea</taxon>
        <taxon>Methanobacteriati</taxon>
        <taxon>Methanobacteriota</taxon>
        <taxon>Stenosarchaea group</taxon>
        <taxon>Methanomicrobia</taxon>
        <taxon>Methanocellales</taxon>
        <taxon>Methanocellaceae</taxon>
        <taxon>Methanooceanicella</taxon>
    </lineage>
</organism>
<reference evidence="3 4" key="1">
    <citation type="submission" date="2017-11" db="EMBL/GenBank/DDBJ databases">
        <title>Isolation and Characterization of Family Methanocellaceae Species from Potential Methane Hydrate Area Offshore Southwestern Taiwan.</title>
        <authorList>
            <person name="Zhang W.-L."/>
            <person name="Chen W.-C."/>
            <person name="Lai M.-C."/>
            <person name="Chen S.-C."/>
        </authorList>
    </citation>
    <scope>NUCLEOTIDE SEQUENCE [LARGE SCALE GENOMIC DNA]</scope>
    <source>
        <strain evidence="3 4">CWC-04</strain>
    </source>
</reference>
<dbReference type="PANTHER" id="PTHR43265">
    <property type="entry name" value="ESTERASE ESTD"/>
    <property type="match status" value="1"/>
</dbReference>
<dbReference type="SUPFAM" id="SSF53474">
    <property type="entry name" value="alpha/beta-Hydrolases"/>
    <property type="match status" value="1"/>
</dbReference>
<dbReference type="RefSeq" id="WP_230742630.1">
    <property type="nucleotide sequence ID" value="NZ_PGCK01000011.1"/>
</dbReference>
<proteinExistence type="predicted"/>
<keyword evidence="4" id="KW-1185">Reference proteome</keyword>
<dbReference type="InterPro" id="IPR022742">
    <property type="entry name" value="Hydrolase_4"/>
</dbReference>
<dbReference type="AlphaFoldDB" id="A0AAP2REB4"/>
<dbReference type="InterPro" id="IPR053145">
    <property type="entry name" value="AB_hydrolase_Est10"/>
</dbReference>